<dbReference type="KEGG" id="dpp:DICPUDRAFT_152516"/>
<feature type="transmembrane region" description="Helical" evidence="1">
    <location>
        <begin position="67"/>
        <end position="84"/>
    </location>
</feature>
<evidence type="ECO:0000313" key="3">
    <source>
        <dbReference type="Proteomes" id="UP000001064"/>
    </source>
</evidence>
<keyword evidence="1" id="KW-1133">Transmembrane helix</keyword>
<dbReference type="RefSeq" id="XP_003288295.1">
    <property type="nucleotide sequence ID" value="XM_003288247.1"/>
</dbReference>
<name>F0ZLK2_DICPU</name>
<dbReference type="InParanoid" id="F0ZLK2"/>
<reference evidence="3" key="1">
    <citation type="journal article" date="2011" name="Genome Biol.">
        <title>Comparative genomics of the social amoebae Dictyostelium discoideum and Dictyostelium purpureum.</title>
        <authorList>
            <consortium name="US DOE Joint Genome Institute (JGI-PGF)"/>
            <person name="Sucgang R."/>
            <person name="Kuo A."/>
            <person name="Tian X."/>
            <person name="Salerno W."/>
            <person name="Parikh A."/>
            <person name="Feasley C.L."/>
            <person name="Dalin E."/>
            <person name="Tu H."/>
            <person name="Huang E."/>
            <person name="Barry K."/>
            <person name="Lindquist E."/>
            <person name="Shapiro H."/>
            <person name="Bruce D."/>
            <person name="Schmutz J."/>
            <person name="Salamov A."/>
            <person name="Fey P."/>
            <person name="Gaudet P."/>
            <person name="Anjard C."/>
            <person name="Babu M.M."/>
            <person name="Basu S."/>
            <person name="Bushmanova Y."/>
            <person name="van der Wel H."/>
            <person name="Katoh-Kurasawa M."/>
            <person name="Dinh C."/>
            <person name="Coutinho P.M."/>
            <person name="Saito T."/>
            <person name="Elias M."/>
            <person name="Schaap P."/>
            <person name="Kay R.R."/>
            <person name="Henrissat B."/>
            <person name="Eichinger L."/>
            <person name="Rivero F."/>
            <person name="Putnam N.H."/>
            <person name="West C.M."/>
            <person name="Loomis W.F."/>
            <person name="Chisholm R.L."/>
            <person name="Shaulsky G."/>
            <person name="Strassmann J.E."/>
            <person name="Queller D.C."/>
            <person name="Kuspa A."/>
            <person name="Grigoriev I.V."/>
        </authorList>
    </citation>
    <scope>NUCLEOTIDE SEQUENCE [LARGE SCALE GENOMIC DNA]</scope>
    <source>
        <strain evidence="3">QSDP1</strain>
    </source>
</reference>
<organism evidence="2 3">
    <name type="scientific">Dictyostelium purpureum</name>
    <name type="common">Slime mold</name>
    <dbReference type="NCBI Taxonomy" id="5786"/>
    <lineage>
        <taxon>Eukaryota</taxon>
        <taxon>Amoebozoa</taxon>
        <taxon>Evosea</taxon>
        <taxon>Eumycetozoa</taxon>
        <taxon>Dictyostelia</taxon>
        <taxon>Dictyosteliales</taxon>
        <taxon>Dictyosteliaceae</taxon>
        <taxon>Dictyostelium</taxon>
    </lineage>
</organism>
<keyword evidence="1" id="KW-0472">Membrane</keyword>
<dbReference type="GeneID" id="10501723"/>
<protein>
    <submittedName>
        <fullName evidence="2">Uncharacterized protein</fullName>
    </submittedName>
</protein>
<proteinExistence type="predicted"/>
<sequence length="182" mass="20223">MSILTGIRLGPQGYHPQHSSWSSSLLAFILVLIIIIMSILTGIRLGPKHYHHQHSFWSSSSSASSPAFILVLIIISICLGPQHYHHQHPHRHSSWSSSSSPAFILVLSLMKIIIDENSFITKTVLKGGKPSLSYKGDKKADNKVEADKIREDYFNKNSGTKVLNDLLNGILIFRNKSKVGLS</sequence>
<dbReference type="Proteomes" id="UP000001064">
    <property type="component" value="Unassembled WGS sequence"/>
</dbReference>
<dbReference type="AlphaFoldDB" id="F0ZLK2"/>
<feature type="transmembrane region" description="Helical" evidence="1">
    <location>
        <begin position="25"/>
        <end position="46"/>
    </location>
</feature>
<dbReference type="VEuPathDB" id="AmoebaDB:DICPUDRAFT_152516"/>
<evidence type="ECO:0000256" key="1">
    <source>
        <dbReference type="SAM" id="Phobius"/>
    </source>
</evidence>
<dbReference type="EMBL" id="GL871069">
    <property type="protein sequence ID" value="EGC35157.1"/>
    <property type="molecule type" value="Genomic_DNA"/>
</dbReference>
<gene>
    <name evidence="2" type="ORF">DICPUDRAFT_152516</name>
</gene>
<keyword evidence="3" id="KW-1185">Reference proteome</keyword>
<accession>F0ZLK2</accession>
<keyword evidence="1" id="KW-0812">Transmembrane</keyword>
<evidence type="ECO:0000313" key="2">
    <source>
        <dbReference type="EMBL" id="EGC35157.1"/>
    </source>
</evidence>